<proteinExistence type="predicted"/>
<gene>
    <name evidence="1" type="ORF">OUZ56_012464</name>
</gene>
<comment type="caution">
    <text evidence="1">The sequence shown here is derived from an EMBL/GenBank/DDBJ whole genome shotgun (WGS) entry which is preliminary data.</text>
</comment>
<evidence type="ECO:0000313" key="1">
    <source>
        <dbReference type="EMBL" id="KAK4007304.1"/>
    </source>
</evidence>
<protein>
    <submittedName>
        <fullName evidence="1">Uncharacterized protein</fullName>
    </submittedName>
</protein>
<evidence type="ECO:0000313" key="2">
    <source>
        <dbReference type="Proteomes" id="UP001234178"/>
    </source>
</evidence>
<reference evidence="1 2" key="1">
    <citation type="journal article" date="2023" name="Nucleic Acids Res.">
        <title>The hologenome of Daphnia magna reveals possible DNA methylation and microbiome-mediated evolution of the host genome.</title>
        <authorList>
            <person name="Chaturvedi A."/>
            <person name="Li X."/>
            <person name="Dhandapani V."/>
            <person name="Marshall H."/>
            <person name="Kissane S."/>
            <person name="Cuenca-Cambronero M."/>
            <person name="Asole G."/>
            <person name="Calvet F."/>
            <person name="Ruiz-Romero M."/>
            <person name="Marangio P."/>
            <person name="Guigo R."/>
            <person name="Rago D."/>
            <person name="Mirbahai L."/>
            <person name="Eastwood N."/>
            <person name="Colbourne J.K."/>
            <person name="Zhou J."/>
            <person name="Mallon E."/>
            <person name="Orsini L."/>
        </authorList>
    </citation>
    <scope>NUCLEOTIDE SEQUENCE [LARGE SCALE GENOMIC DNA]</scope>
    <source>
        <strain evidence="1">LRV0_1</strain>
    </source>
</reference>
<organism evidence="1 2">
    <name type="scientific">Daphnia magna</name>
    <dbReference type="NCBI Taxonomy" id="35525"/>
    <lineage>
        <taxon>Eukaryota</taxon>
        <taxon>Metazoa</taxon>
        <taxon>Ecdysozoa</taxon>
        <taxon>Arthropoda</taxon>
        <taxon>Crustacea</taxon>
        <taxon>Branchiopoda</taxon>
        <taxon>Diplostraca</taxon>
        <taxon>Cladocera</taxon>
        <taxon>Anomopoda</taxon>
        <taxon>Daphniidae</taxon>
        <taxon>Daphnia</taxon>
    </lineage>
</organism>
<dbReference type="EMBL" id="JAOYFB010000002">
    <property type="protein sequence ID" value="KAK4007304.1"/>
    <property type="molecule type" value="Genomic_DNA"/>
</dbReference>
<accession>A0ABQ9Z334</accession>
<sequence>MKNGVEFGFRVKLNKRMRENEDSGVELDSDSPHQSDIDLLDSNEIKELRNDDQWNEVLDMQVSSQDETVVEPLIGEETRELLLSHELYLDKNKRIQQVMT</sequence>
<keyword evidence="2" id="KW-1185">Reference proteome</keyword>
<name>A0ABQ9Z334_9CRUS</name>
<dbReference type="Proteomes" id="UP001234178">
    <property type="component" value="Unassembled WGS sequence"/>
</dbReference>